<dbReference type="GO" id="GO:0003677">
    <property type="term" value="F:DNA binding"/>
    <property type="evidence" value="ECO:0007669"/>
    <property type="project" value="UniProtKB-KW"/>
</dbReference>
<evidence type="ECO:0000256" key="3">
    <source>
        <dbReference type="ARBA" id="ARBA00023163"/>
    </source>
</evidence>
<name>D2QYJ2_PIRSD</name>
<dbReference type="Gene3D" id="1.20.120.530">
    <property type="entry name" value="GntR ligand-binding domain-like"/>
    <property type="match status" value="1"/>
</dbReference>
<dbReference type="KEGG" id="psl:Psta_3490"/>
<dbReference type="InterPro" id="IPR008920">
    <property type="entry name" value="TF_FadR/GntR_C"/>
</dbReference>
<evidence type="ECO:0000313" key="5">
    <source>
        <dbReference type="EMBL" id="ADB18151.1"/>
    </source>
</evidence>
<dbReference type="SMART" id="SM00345">
    <property type="entry name" value="HTH_GNTR"/>
    <property type="match status" value="1"/>
</dbReference>
<accession>D2QYJ2</accession>
<proteinExistence type="predicted"/>
<sequence precursor="true">MKAALKSHTLAETTTSKLRREIYSGRLPSGTSLAEAAVAKRLGVSRVPVREALATLERDGLVEFTPTGRTIVKDLSPQDFEELFALRLLLEPAAAKLAAPLAADLLRAMEENIAATRKAKSLEEVTYLDLDFHQLIMVASGNSRLMKLWQSLRSELGLWLGGLHRKHRDRKLDTRGKTAESHEAIVAALCTKSPSVCERLLREHILGWREWLPASAADGETGTPAMEATAGVRR</sequence>
<evidence type="ECO:0000256" key="1">
    <source>
        <dbReference type="ARBA" id="ARBA00023015"/>
    </source>
</evidence>
<protein>
    <submittedName>
        <fullName evidence="5">Transcriptional regulator, GntR family</fullName>
    </submittedName>
</protein>
<dbReference type="PANTHER" id="PTHR43537:SF5">
    <property type="entry name" value="UXU OPERON TRANSCRIPTIONAL REGULATOR"/>
    <property type="match status" value="1"/>
</dbReference>
<dbReference type="STRING" id="530564.Psta_3490"/>
<feature type="domain" description="HTH gntR-type" evidence="4">
    <location>
        <begin position="8"/>
        <end position="75"/>
    </location>
</feature>
<dbReference type="SUPFAM" id="SSF48008">
    <property type="entry name" value="GntR ligand-binding domain-like"/>
    <property type="match status" value="1"/>
</dbReference>
<dbReference type="InterPro" id="IPR000524">
    <property type="entry name" value="Tscrpt_reg_HTH_GntR"/>
</dbReference>
<dbReference type="EMBL" id="CP001848">
    <property type="protein sequence ID" value="ADB18151.1"/>
    <property type="molecule type" value="Genomic_DNA"/>
</dbReference>
<dbReference type="PANTHER" id="PTHR43537">
    <property type="entry name" value="TRANSCRIPTIONAL REGULATOR, GNTR FAMILY"/>
    <property type="match status" value="1"/>
</dbReference>
<evidence type="ECO:0000256" key="2">
    <source>
        <dbReference type="ARBA" id="ARBA00023125"/>
    </source>
</evidence>
<dbReference type="InterPro" id="IPR011711">
    <property type="entry name" value="GntR_C"/>
</dbReference>
<dbReference type="Pfam" id="PF07729">
    <property type="entry name" value="FCD"/>
    <property type="match status" value="1"/>
</dbReference>
<evidence type="ECO:0000259" key="4">
    <source>
        <dbReference type="PROSITE" id="PS50949"/>
    </source>
</evidence>
<keyword evidence="2" id="KW-0238">DNA-binding</keyword>
<gene>
    <name evidence="5" type="ordered locus">Psta_3490</name>
</gene>
<dbReference type="GO" id="GO:0003700">
    <property type="term" value="F:DNA-binding transcription factor activity"/>
    <property type="evidence" value="ECO:0007669"/>
    <property type="project" value="InterPro"/>
</dbReference>
<keyword evidence="6" id="KW-1185">Reference proteome</keyword>
<dbReference type="PRINTS" id="PR00035">
    <property type="entry name" value="HTHGNTR"/>
</dbReference>
<reference evidence="5 6" key="1">
    <citation type="journal article" date="2009" name="Stand. Genomic Sci.">
        <title>Complete genome sequence of Pirellula staleyi type strain (ATCC 27377).</title>
        <authorList>
            <person name="Clum A."/>
            <person name="Tindall B.J."/>
            <person name="Sikorski J."/>
            <person name="Ivanova N."/>
            <person name="Mavrommatis K."/>
            <person name="Lucas S."/>
            <person name="Glavina del Rio T."/>
            <person name="Nolan M."/>
            <person name="Chen F."/>
            <person name="Tice H."/>
            <person name="Pitluck S."/>
            <person name="Cheng J.F."/>
            <person name="Chertkov O."/>
            <person name="Brettin T."/>
            <person name="Han C."/>
            <person name="Detter J.C."/>
            <person name="Kuske C."/>
            <person name="Bruce D."/>
            <person name="Goodwin L."/>
            <person name="Ovchinikova G."/>
            <person name="Pati A."/>
            <person name="Mikhailova N."/>
            <person name="Chen A."/>
            <person name="Palaniappan K."/>
            <person name="Land M."/>
            <person name="Hauser L."/>
            <person name="Chang Y.J."/>
            <person name="Jeffries C.D."/>
            <person name="Chain P."/>
            <person name="Rohde M."/>
            <person name="Goker M."/>
            <person name="Bristow J."/>
            <person name="Eisen J.A."/>
            <person name="Markowitz V."/>
            <person name="Hugenholtz P."/>
            <person name="Kyrpides N.C."/>
            <person name="Klenk H.P."/>
            <person name="Lapidus A."/>
        </authorList>
    </citation>
    <scope>NUCLEOTIDE SEQUENCE [LARGE SCALE GENOMIC DNA]</scope>
    <source>
        <strain evidence="6">ATCC 27377 / DSM 6068 / ICPB 4128</strain>
    </source>
</reference>
<dbReference type="PROSITE" id="PS50949">
    <property type="entry name" value="HTH_GNTR"/>
    <property type="match status" value="1"/>
</dbReference>
<dbReference type="InterPro" id="IPR036388">
    <property type="entry name" value="WH-like_DNA-bd_sf"/>
</dbReference>
<dbReference type="SMART" id="SM00895">
    <property type="entry name" value="FCD"/>
    <property type="match status" value="1"/>
</dbReference>
<dbReference type="Pfam" id="PF00392">
    <property type="entry name" value="GntR"/>
    <property type="match status" value="1"/>
</dbReference>
<dbReference type="CDD" id="cd07377">
    <property type="entry name" value="WHTH_GntR"/>
    <property type="match status" value="1"/>
</dbReference>
<keyword evidence="1" id="KW-0805">Transcription regulation</keyword>
<dbReference type="HOGENOM" id="CLU_017584_5_5_0"/>
<dbReference type="SUPFAM" id="SSF46785">
    <property type="entry name" value="Winged helix' DNA-binding domain"/>
    <property type="match status" value="1"/>
</dbReference>
<keyword evidence="3" id="KW-0804">Transcription</keyword>
<dbReference type="Proteomes" id="UP000001887">
    <property type="component" value="Chromosome"/>
</dbReference>
<dbReference type="AlphaFoldDB" id="D2QYJ2"/>
<dbReference type="Gene3D" id="1.10.10.10">
    <property type="entry name" value="Winged helix-like DNA-binding domain superfamily/Winged helix DNA-binding domain"/>
    <property type="match status" value="1"/>
</dbReference>
<evidence type="ECO:0000313" key="6">
    <source>
        <dbReference type="Proteomes" id="UP000001887"/>
    </source>
</evidence>
<organism evidence="5 6">
    <name type="scientific">Pirellula staleyi (strain ATCC 27377 / DSM 6068 / ICPB 4128)</name>
    <name type="common">Pirella staleyi</name>
    <dbReference type="NCBI Taxonomy" id="530564"/>
    <lineage>
        <taxon>Bacteria</taxon>
        <taxon>Pseudomonadati</taxon>
        <taxon>Planctomycetota</taxon>
        <taxon>Planctomycetia</taxon>
        <taxon>Pirellulales</taxon>
        <taxon>Pirellulaceae</taxon>
        <taxon>Pirellula</taxon>
    </lineage>
</organism>
<dbReference type="eggNOG" id="COG1802">
    <property type="taxonomic scope" value="Bacteria"/>
</dbReference>
<dbReference type="OrthoDB" id="9781630at2"/>
<dbReference type="InterPro" id="IPR036390">
    <property type="entry name" value="WH_DNA-bd_sf"/>
</dbReference>